<name>A0A932CQ15_UNCTE</name>
<dbReference type="InterPro" id="IPR007213">
    <property type="entry name" value="Ppm1/Ppm2/Tcmp"/>
</dbReference>
<comment type="similarity">
    <text evidence="1 4">Belongs to the UPF0677 family.</text>
</comment>
<protein>
    <recommendedName>
        <fullName evidence="4">S-adenosyl-L-methionine-dependent methyltransferase</fullName>
        <ecNumber evidence="4">2.1.1.-</ecNumber>
    </recommendedName>
</protein>
<dbReference type="AlphaFoldDB" id="A0A932CQ15"/>
<dbReference type="EC" id="2.1.1.-" evidence="4"/>
<sequence length="284" mass="31934">MVTEATGSITARGAAAARAIESQKSAGERILYDPYAAAFTDEEGYRFIRWLDELMPGIHLTHVGRAWAIDEHVKQEAAAGGQQVVILGAGFDSTAYRMDDLKERGIRVFEVDEPTTSRQKQAKVQEILGKLPEERVAYIPVDFEQETVEDMRRKMLEKGYELGARTVFTLGGVLPYLNEEAADTLFRFIARNAGPGSSIVFTDFDFVRLAELGTRDDRVKGFFTEVARVGEPIKFGLGPERVEGYLQERGYGKVAMTSVREVKQRFNKPTHEIDPLYFVVRAWL</sequence>
<gene>
    <name evidence="5" type="ORF">HYY20_09845</name>
</gene>
<dbReference type="Gene3D" id="3.40.50.150">
    <property type="entry name" value="Vaccinia Virus protein VP39"/>
    <property type="match status" value="1"/>
</dbReference>
<evidence type="ECO:0000256" key="2">
    <source>
        <dbReference type="ARBA" id="ARBA00022603"/>
    </source>
</evidence>
<organism evidence="5 6">
    <name type="scientific">Tectimicrobiota bacterium</name>
    <dbReference type="NCBI Taxonomy" id="2528274"/>
    <lineage>
        <taxon>Bacteria</taxon>
        <taxon>Pseudomonadati</taxon>
        <taxon>Nitrospinota/Tectimicrobiota group</taxon>
        <taxon>Candidatus Tectimicrobiota</taxon>
    </lineage>
</organism>
<evidence type="ECO:0000313" key="5">
    <source>
        <dbReference type="EMBL" id="MBI2877171.1"/>
    </source>
</evidence>
<dbReference type="PANTHER" id="PTHR43619:SF2">
    <property type="entry name" value="S-ADENOSYL-L-METHIONINE-DEPENDENT METHYLTRANSFERASES SUPERFAMILY PROTEIN"/>
    <property type="match status" value="1"/>
</dbReference>
<dbReference type="PANTHER" id="PTHR43619">
    <property type="entry name" value="S-ADENOSYL-L-METHIONINE-DEPENDENT METHYLTRANSFERASE YKTD-RELATED"/>
    <property type="match status" value="1"/>
</dbReference>
<keyword evidence="4" id="KW-0949">S-adenosyl-L-methionine</keyword>
<dbReference type="Pfam" id="PF04072">
    <property type="entry name" value="LCM"/>
    <property type="match status" value="1"/>
</dbReference>
<evidence type="ECO:0000313" key="6">
    <source>
        <dbReference type="Proteomes" id="UP000769766"/>
    </source>
</evidence>
<comment type="caution">
    <text evidence="5">The sequence shown here is derived from an EMBL/GenBank/DDBJ whole genome shotgun (WGS) entry which is preliminary data.</text>
</comment>
<keyword evidence="2 4" id="KW-0489">Methyltransferase</keyword>
<dbReference type="NCBIfam" id="TIGR00027">
    <property type="entry name" value="mthyl_TIGR00027"/>
    <property type="match status" value="1"/>
</dbReference>
<evidence type="ECO:0000256" key="3">
    <source>
        <dbReference type="ARBA" id="ARBA00022679"/>
    </source>
</evidence>
<dbReference type="SUPFAM" id="SSF53335">
    <property type="entry name" value="S-adenosyl-L-methionine-dependent methyltransferases"/>
    <property type="match status" value="1"/>
</dbReference>
<keyword evidence="3 5" id="KW-0808">Transferase</keyword>
<comment type="function">
    <text evidence="4">Exhibits S-adenosyl-L-methionine-dependent methyltransferase activity.</text>
</comment>
<dbReference type="InterPro" id="IPR029063">
    <property type="entry name" value="SAM-dependent_MTases_sf"/>
</dbReference>
<dbReference type="GO" id="GO:0032259">
    <property type="term" value="P:methylation"/>
    <property type="evidence" value="ECO:0007669"/>
    <property type="project" value="UniProtKB-KW"/>
</dbReference>
<evidence type="ECO:0000256" key="1">
    <source>
        <dbReference type="ARBA" id="ARBA00008138"/>
    </source>
</evidence>
<accession>A0A932CQ15</accession>
<dbReference type="GO" id="GO:0008168">
    <property type="term" value="F:methyltransferase activity"/>
    <property type="evidence" value="ECO:0007669"/>
    <property type="project" value="UniProtKB-UniRule"/>
</dbReference>
<dbReference type="Proteomes" id="UP000769766">
    <property type="component" value="Unassembled WGS sequence"/>
</dbReference>
<proteinExistence type="inferred from homology"/>
<evidence type="ECO:0000256" key="4">
    <source>
        <dbReference type="RuleBase" id="RU362030"/>
    </source>
</evidence>
<dbReference type="InterPro" id="IPR011610">
    <property type="entry name" value="SAM_mthyl_Trfase_ML2640-like"/>
</dbReference>
<reference evidence="5" key="1">
    <citation type="submission" date="2020-07" db="EMBL/GenBank/DDBJ databases">
        <title>Huge and variable diversity of episymbiotic CPR bacteria and DPANN archaea in groundwater ecosystems.</title>
        <authorList>
            <person name="He C.Y."/>
            <person name="Keren R."/>
            <person name="Whittaker M."/>
            <person name="Farag I.F."/>
            <person name="Doudna J."/>
            <person name="Cate J.H.D."/>
            <person name="Banfield J.F."/>
        </authorList>
    </citation>
    <scope>NUCLEOTIDE SEQUENCE</scope>
    <source>
        <strain evidence="5">NC_groundwater_672_Ag_B-0.1um_62_36</strain>
    </source>
</reference>
<dbReference type="EMBL" id="JACPRF010000296">
    <property type="protein sequence ID" value="MBI2877171.1"/>
    <property type="molecule type" value="Genomic_DNA"/>
</dbReference>